<gene>
    <name evidence="4" type="ORF">SAMN05444374_104215</name>
</gene>
<protein>
    <submittedName>
        <fullName evidence="4">Transcriptional regulator, TetR family</fullName>
    </submittedName>
</protein>
<dbReference type="SUPFAM" id="SSF46689">
    <property type="entry name" value="Homeodomain-like"/>
    <property type="match status" value="1"/>
</dbReference>
<sequence>MDLEARRARRREALLAAGVELLGAAEGPSVSVRAVCSRAGLTERYFYENFTDRDAFVREVYALVADRAQQALVAAVGRARRPSERARRAVHAFTDLVLDRPEYGRVLLSAPFGDGALGRIGTRTVPHFVALVEAQLPRETDAATRTLTATAVVGALTSLFTAFLDGDLPVDRARFTEHCVAVVAAAGRGEW</sequence>
<dbReference type="GeneID" id="85485366"/>
<dbReference type="OrthoDB" id="9790413at2"/>
<name>A0A1I0T8Z3_9NOCA</name>
<dbReference type="EMBL" id="FOJN01000004">
    <property type="protein sequence ID" value="SFA47496.1"/>
    <property type="molecule type" value="Genomic_DNA"/>
</dbReference>
<dbReference type="InterPro" id="IPR001647">
    <property type="entry name" value="HTH_TetR"/>
</dbReference>
<accession>A0A1I0T8Z3</accession>
<dbReference type="Proteomes" id="UP000182054">
    <property type="component" value="Unassembled WGS sequence"/>
</dbReference>
<dbReference type="AlphaFoldDB" id="A0A1I0T8Z3"/>
<evidence type="ECO:0000256" key="2">
    <source>
        <dbReference type="PROSITE-ProRule" id="PRU00335"/>
    </source>
</evidence>
<reference evidence="4 5" key="1">
    <citation type="submission" date="2016-10" db="EMBL/GenBank/DDBJ databases">
        <authorList>
            <person name="de Groot N.N."/>
        </authorList>
    </citation>
    <scope>NUCLEOTIDE SEQUENCE [LARGE SCALE GENOMIC DNA]</scope>
    <source>
        <strain evidence="4 5">DSM 44908</strain>
    </source>
</reference>
<keyword evidence="1 2" id="KW-0238">DNA-binding</keyword>
<organism evidence="4 5">
    <name type="scientific">Rhodococcoides kroppenstedtii</name>
    <dbReference type="NCBI Taxonomy" id="293050"/>
    <lineage>
        <taxon>Bacteria</taxon>
        <taxon>Bacillati</taxon>
        <taxon>Actinomycetota</taxon>
        <taxon>Actinomycetes</taxon>
        <taxon>Mycobacteriales</taxon>
        <taxon>Nocardiaceae</taxon>
        <taxon>Rhodococcoides</taxon>
    </lineage>
</organism>
<feature type="domain" description="HTH tetR-type" evidence="3">
    <location>
        <begin position="8"/>
        <end position="68"/>
    </location>
</feature>
<dbReference type="InterPro" id="IPR050624">
    <property type="entry name" value="HTH-type_Tx_Regulator"/>
</dbReference>
<dbReference type="PANTHER" id="PTHR43479">
    <property type="entry name" value="ACREF/ENVCD OPERON REPRESSOR-RELATED"/>
    <property type="match status" value="1"/>
</dbReference>
<feature type="DNA-binding region" description="H-T-H motif" evidence="2">
    <location>
        <begin position="31"/>
        <end position="50"/>
    </location>
</feature>
<dbReference type="PANTHER" id="PTHR43479:SF11">
    <property type="entry name" value="ACREF_ENVCD OPERON REPRESSOR-RELATED"/>
    <property type="match status" value="1"/>
</dbReference>
<dbReference type="PROSITE" id="PS50977">
    <property type="entry name" value="HTH_TETR_2"/>
    <property type="match status" value="1"/>
</dbReference>
<dbReference type="InterPro" id="IPR009057">
    <property type="entry name" value="Homeodomain-like_sf"/>
</dbReference>
<dbReference type="GO" id="GO:0003677">
    <property type="term" value="F:DNA binding"/>
    <property type="evidence" value="ECO:0007669"/>
    <property type="project" value="UniProtKB-UniRule"/>
</dbReference>
<evidence type="ECO:0000259" key="3">
    <source>
        <dbReference type="PROSITE" id="PS50977"/>
    </source>
</evidence>
<proteinExistence type="predicted"/>
<evidence type="ECO:0000313" key="5">
    <source>
        <dbReference type="Proteomes" id="UP000182054"/>
    </source>
</evidence>
<dbReference type="Gene3D" id="1.10.357.10">
    <property type="entry name" value="Tetracycline Repressor, domain 2"/>
    <property type="match status" value="1"/>
</dbReference>
<evidence type="ECO:0000256" key="1">
    <source>
        <dbReference type="ARBA" id="ARBA00023125"/>
    </source>
</evidence>
<dbReference type="RefSeq" id="WP_068361493.1">
    <property type="nucleotide sequence ID" value="NZ_FOJN01000004.1"/>
</dbReference>
<evidence type="ECO:0000313" key="4">
    <source>
        <dbReference type="EMBL" id="SFA47496.1"/>
    </source>
</evidence>